<proteinExistence type="predicted"/>
<reference evidence="1" key="2">
    <citation type="journal article" date="2015" name="Data Brief">
        <title>Shoot transcriptome of the giant reed, Arundo donax.</title>
        <authorList>
            <person name="Barrero R.A."/>
            <person name="Guerrero F.D."/>
            <person name="Moolhuijzen P."/>
            <person name="Goolsby J.A."/>
            <person name="Tidwell J."/>
            <person name="Bellgard S.E."/>
            <person name="Bellgard M.I."/>
        </authorList>
    </citation>
    <scope>NUCLEOTIDE SEQUENCE</scope>
    <source>
        <tissue evidence="1">Shoot tissue taken approximately 20 cm above the soil surface</tissue>
    </source>
</reference>
<organism evidence="1">
    <name type="scientific">Arundo donax</name>
    <name type="common">Giant reed</name>
    <name type="synonym">Donax arundinaceus</name>
    <dbReference type="NCBI Taxonomy" id="35708"/>
    <lineage>
        <taxon>Eukaryota</taxon>
        <taxon>Viridiplantae</taxon>
        <taxon>Streptophyta</taxon>
        <taxon>Embryophyta</taxon>
        <taxon>Tracheophyta</taxon>
        <taxon>Spermatophyta</taxon>
        <taxon>Magnoliopsida</taxon>
        <taxon>Liliopsida</taxon>
        <taxon>Poales</taxon>
        <taxon>Poaceae</taxon>
        <taxon>PACMAD clade</taxon>
        <taxon>Arundinoideae</taxon>
        <taxon>Arundineae</taxon>
        <taxon>Arundo</taxon>
    </lineage>
</organism>
<protein>
    <submittedName>
        <fullName evidence="1">Uncharacterized protein</fullName>
    </submittedName>
</protein>
<accession>A0A0A9HUU0</accession>
<dbReference type="AlphaFoldDB" id="A0A0A9HUU0"/>
<evidence type="ECO:0000313" key="1">
    <source>
        <dbReference type="EMBL" id="JAE36663.1"/>
    </source>
</evidence>
<sequence>MPQHSHTETNVQYQIKLHITMP</sequence>
<name>A0A0A9HUU0_ARUDO</name>
<reference evidence="1" key="1">
    <citation type="submission" date="2014-09" db="EMBL/GenBank/DDBJ databases">
        <authorList>
            <person name="Magalhaes I.L.F."/>
            <person name="Oliveira U."/>
            <person name="Santos F.R."/>
            <person name="Vidigal T.H.D.A."/>
            <person name="Brescovit A.D."/>
            <person name="Santos A.J."/>
        </authorList>
    </citation>
    <scope>NUCLEOTIDE SEQUENCE</scope>
    <source>
        <tissue evidence="1">Shoot tissue taken approximately 20 cm above the soil surface</tissue>
    </source>
</reference>
<dbReference type="EMBL" id="GBRH01161233">
    <property type="protein sequence ID" value="JAE36663.1"/>
    <property type="molecule type" value="Transcribed_RNA"/>
</dbReference>